<evidence type="ECO:0000256" key="9">
    <source>
        <dbReference type="RuleBase" id="RU004391"/>
    </source>
</evidence>
<dbReference type="GO" id="GO:0005829">
    <property type="term" value="C:cytosol"/>
    <property type="evidence" value="ECO:0007669"/>
    <property type="project" value="TreeGrafter"/>
</dbReference>
<keyword evidence="5 8" id="KW-0547">Nucleotide-binding</keyword>
<comment type="similarity">
    <text evidence="2 8">Belongs to the glutamate--cysteine ligase type 1 family. Type 1 subfamily.</text>
</comment>
<dbReference type="SUPFAM" id="SSF55931">
    <property type="entry name" value="Glutamine synthetase/guanido kinase"/>
    <property type="match status" value="1"/>
</dbReference>
<evidence type="ECO:0000256" key="4">
    <source>
        <dbReference type="ARBA" id="ARBA00022684"/>
    </source>
</evidence>
<dbReference type="HAMAP" id="MF_00578">
    <property type="entry name" value="Glu_cys_ligase"/>
    <property type="match status" value="1"/>
</dbReference>
<keyword evidence="4 8" id="KW-0317">Glutathione biosynthesis</keyword>
<dbReference type="GO" id="GO:0005524">
    <property type="term" value="F:ATP binding"/>
    <property type="evidence" value="ECO:0007669"/>
    <property type="project" value="UniProtKB-KW"/>
</dbReference>
<proteinExistence type="inferred from homology"/>
<dbReference type="Pfam" id="PF04262">
    <property type="entry name" value="Glu_cys_ligase"/>
    <property type="match status" value="1"/>
</dbReference>
<name>A0A432ZLQ8_9GAMM</name>
<reference evidence="11 12" key="1">
    <citation type="journal article" date="2011" name="Front. Microbiol.">
        <title>Genomic signatures of strain selection and enhancement in Bacillus atrophaeus var. globigii, a historical biowarfare simulant.</title>
        <authorList>
            <person name="Gibbons H.S."/>
            <person name="Broomall S.M."/>
            <person name="McNew L.A."/>
            <person name="Daligault H."/>
            <person name="Chapman C."/>
            <person name="Bruce D."/>
            <person name="Karavis M."/>
            <person name="Krepps M."/>
            <person name="McGregor P.A."/>
            <person name="Hong C."/>
            <person name="Park K.H."/>
            <person name="Akmal A."/>
            <person name="Feldman A."/>
            <person name="Lin J.S."/>
            <person name="Chang W.E."/>
            <person name="Higgs B.W."/>
            <person name="Demirev P."/>
            <person name="Lindquist J."/>
            <person name="Liem A."/>
            <person name="Fochler E."/>
            <person name="Read T.D."/>
            <person name="Tapia R."/>
            <person name="Johnson S."/>
            <person name="Bishop-Lilly K.A."/>
            <person name="Detter C."/>
            <person name="Han C."/>
            <person name="Sozhamannan S."/>
            <person name="Rosenzweig C.N."/>
            <person name="Skowronski E.W."/>
        </authorList>
    </citation>
    <scope>NUCLEOTIDE SEQUENCE [LARGE SCALE GENOMIC DNA]</scope>
    <source>
        <strain evidence="11 12">CC-PW-9</strain>
    </source>
</reference>
<dbReference type="PANTHER" id="PTHR38761">
    <property type="entry name" value="GLUTAMATE--CYSTEINE LIGASE"/>
    <property type="match status" value="1"/>
</dbReference>
<evidence type="ECO:0000256" key="3">
    <source>
        <dbReference type="ARBA" id="ARBA00022598"/>
    </source>
</evidence>
<comment type="caution">
    <text evidence="11">The sequence shown here is derived from an EMBL/GenBank/DDBJ whole genome shotgun (WGS) entry which is preliminary data.</text>
</comment>
<evidence type="ECO:0000313" key="12">
    <source>
        <dbReference type="Proteomes" id="UP000287996"/>
    </source>
</evidence>
<comment type="catalytic activity">
    <reaction evidence="7 8 9">
        <text>L-cysteine + L-glutamate + ATP = gamma-L-glutamyl-L-cysteine + ADP + phosphate + H(+)</text>
        <dbReference type="Rhea" id="RHEA:13285"/>
        <dbReference type="ChEBI" id="CHEBI:15378"/>
        <dbReference type="ChEBI" id="CHEBI:29985"/>
        <dbReference type="ChEBI" id="CHEBI:30616"/>
        <dbReference type="ChEBI" id="CHEBI:35235"/>
        <dbReference type="ChEBI" id="CHEBI:43474"/>
        <dbReference type="ChEBI" id="CHEBI:58173"/>
        <dbReference type="ChEBI" id="CHEBI:456216"/>
        <dbReference type="EC" id="6.3.2.2"/>
    </reaction>
</comment>
<dbReference type="InterPro" id="IPR007370">
    <property type="entry name" value="Glu_cys_ligase"/>
</dbReference>
<dbReference type="EC" id="6.3.2.2" evidence="8"/>
<keyword evidence="6 8" id="KW-0067">ATP-binding</keyword>
<dbReference type="NCBIfam" id="TIGR01434">
    <property type="entry name" value="glu_cys_ligase"/>
    <property type="match status" value="1"/>
</dbReference>
<evidence type="ECO:0000256" key="7">
    <source>
        <dbReference type="ARBA" id="ARBA00048819"/>
    </source>
</evidence>
<evidence type="ECO:0000259" key="10">
    <source>
        <dbReference type="Pfam" id="PF04262"/>
    </source>
</evidence>
<evidence type="ECO:0000256" key="8">
    <source>
        <dbReference type="HAMAP-Rule" id="MF_00578"/>
    </source>
</evidence>
<protein>
    <recommendedName>
        <fullName evidence="8">Glutamate--cysteine ligase</fullName>
        <ecNumber evidence="8">6.3.2.2</ecNumber>
    </recommendedName>
    <alternativeName>
        <fullName evidence="8">Gamma-ECS</fullName>
        <shortName evidence="8">GCS</shortName>
    </alternativeName>
    <alternativeName>
        <fullName evidence="8">Gamma-glutamylcysteine synthetase</fullName>
    </alternativeName>
</protein>
<dbReference type="Gene3D" id="3.30.590.20">
    <property type="match status" value="1"/>
</dbReference>
<sequence length="534" mass="60567">MQAKLESVVNALQATVPNSAWSEIQRGVERETLRINQDATLAQTDHPSSLGKTLTHPTITTDYSECLLEFITPVERSIDNTMAQLRDIHRQSYRAVGEQLLWPMSMPCYVGDEKDIPIARYGNSHSGRMKSLYRKGLTHRYGGTMQIIAGVHYNFSVPQSIWDALAKHHGERNTQQFRSARYFGLIRNFKRVSWVIPYLFGASPAVCKSFLSHVEHNIDFKIMGKGTAYRDYATSLRMSDLGYTNKEQASLQITYNSVDEYIAGLRRAISTKSTQFSKIGVKVDGEYRQLNDNILQIENEFYSPIRPKRVAKNGETPTQALERGGVEYIEVRALDANPFSPVGITAEQIKFLDLLLLYCLFSESAPLSWEQQRVCDNNFNKVVLDGRNPRLSLQDGEHERAIADWLEALFYDLGLLAQTLDQAAAQGGTYQQTLAGFYEWVLNPELTLSGQWMALLKEQGLDNSELGMQLAKKYRQQLLGETLEVFTDAQFEQWREASEAAFAEREKASQHCSFDEFLADYFTKAAQPAKPEAE</sequence>
<evidence type="ECO:0000256" key="2">
    <source>
        <dbReference type="ARBA" id="ARBA00008772"/>
    </source>
</evidence>
<accession>A0A432ZLQ8</accession>
<evidence type="ECO:0000313" key="11">
    <source>
        <dbReference type="EMBL" id="RUO78863.1"/>
    </source>
</evidence>
<evidence type="ECO:0000256" key="1">
    <source>
        <dbReference type="ARBA" id="ARBA00005006"/>
    </source>
</evidence>
<dbReference type="GO" id="GO:0046872">
    <property type="term" value="F:metal ion binding"/>
    <property type="evidence" value="ECO:0007669"/>
    <property type="project" value="TreeGrafter"/>
</dbReference>
<dbReference type="UniPathway" id="UPA00142">
    <property type="reaction ID" value="UER00209"/>
</dbReference>
<evidence type="ECO:0000256" key="6">
    <source>
        <dbReference type="ARBA" id="ARBA00022840"/>
    </source>
</evidence>
<dbReference type="InterPro" id="IPR014746">
    <property type="entry name" value="Gln_synth/guanido_kin_cat_dom"/>
</dbReference>
<dbReference type="OrthoDB" id="9803907at2"/>
<gene>
    <name evidence="8" type="primary">gshA</name>
    <name evidence="11" type="ORF">CWI84_09925</name>
</gene>
<feature type="domain" description="Glutamate--cysteine ligase" evidence="10">
    <location>
        <begin position="11"/>
        <end position="382"/>
    </location>
</feature>
<dbReference type="GO" id="GO:0004357">
    <property type="term" value="F:glutamate-cysteine ligase activity"/>
    <property type="evidence" value="ECO:0007669"/>
    <property type="project" value="UniProtKB-UniRule"/>
</dbReference>
<keyword evidence="12" id="KW-1185">Reference proteome</keyword>
<dbReference type="RefSeq" id="WP_126842433.1">
    <property type="nucleotide sequence ID" value="NZ_PIQH01000009.1"/>
</dbReference>
<dbReference type="Proteomes" id="UP000287996">
    <property type="component" value="Unassembled WGS sequence"/>
</dbReference>
<evidence type="ECO:0000256" key="5">
    <source>
        <dbReference type="ARBA" id="ARBA00022741"/>
    </source>
</evidence>
<dbReference type="AlphaFoldDB" id="A0A432ZLQ8"/>
<organism evidence="11 12">
    <name type="scientific">Idiomarina tyrosinivorans</name>
    <dbReference type="NCBI Taxonomy" id="1445662"/>
    <lineage>
        <taxon>Bacteria</taxon>
        <taxon>Pseudomonadati</taxon>
        <taxon>Pseudomonadota</taxon>
        <taxon>Gammaproteobacteria</taxon>
        <taxon>Alteromonadales</taxon>
        <taxon>Idiomarinaceae</taxon>
        <taxon>Idiomarina</taxon>
    </lineage>
</organism>
<dbReference type="GO" id="GO:0006750">
    <property type="term" value="P:glutathione biosynthetic process"/>
    <property type="evidence" value="ECO:0007669"/>
    <property type="project" value="UniProtKB-UniRule"/>
</dbReference>
<comment type="pathway">
    <text evidence="1 8 9">Sulfur metabolism; glutathione biosynthesis; glutathione from L-cysteine and L-glutamate: step 1/2.</text>
</comment>
<keyword evidence="3 8" id="KW-0436">Ligase</keyword>
<dbReference type="EMBL" id="PIQH01000009">
    <property type="protein sequence ID" value="RUO78863.1"/>
    <property type="molecule type" value="Genomic_DNA"/>
</dbReference>
<dbReference type="InterPro" id="IPR006334">
    <property type="entry name" value="Glut_cys_ligase"/>
</dbReference>
<dbReference type="PANTHER" id="PTHR38761:SF1">
    <property type="entry name" value="GLUTAMATE--CYSTEINE LIGASE"/>
    <property type="match status" value="1"/>
</dbReference>